<dbReference type="InterPro" id="IPR012132">
    <property type="entry name" value="GMC_OxRdtase"/>
</dbReference>
<evidence type="ECO:0000313" key="4">
    <source>
        <dbReference type="Proteomes" id="UP000037510"/>
    </source>
</evidence>
<name>A0A0L7LGH9_OPEBR</name>
<dbReference type="GO" id="GO:0050660">
    <property type="term" value="F:flavin adenine dinucleotide binding"/>
    <property type="evidence" value="ECO:0007669"/>
    <property type="project" value="InterPro"/>
</dbReference>
<protein>
    <submittedName>
        <fullName evidence="3">Alcohol dehydrogenase</fullName>
    </submittedName>
</protein>
<comment type="caution">
    <text evidence="3">The sequence shown here is derived from an EMBL/GenBank/DDBJ whole genome shotgun (WGS) entry which is preliminary data.</text>
</comment>
<dbReference type="Proteomes" id="UP000037510">
    <property type="component" value="Unassembled WGS sequence"/>
</dbReference>
<evidence type="ECO:0000259" key="2">
    <source>
        <dbReference type="Pfam" id="PF00732"/>
    </source>
</evidence>
<dbReference type="GO" id="GO:0016614">
    <property type="term" value="F:oxidoreductase activity, acting on CH-OH group of donors"/>
    <property type="evidence" value="ECO:0007669"/>
    <property type="project" value="InterPro"/>
</dbReference>
<reference evidence="3 4" key="1">
    <citation type="journal article" date="2015" name="Genome Biol. Evol.">
        <title>The genome of winter moth (Operophtera brumata) provides a genomic perspective on sexual dimorphism and phenology.</title>
        <authorList>
            <person name="Derks M.F."/>
            <person name="Smit S."/>
            <person name="Salis L."/>
            <person name="Schijlen E."/>
            <person name="Bossers A."/>
            <person name="Mateman C."/>
            <person name="Pijl A.S."/>
            <person name="de Ridder D."/>
            <person name="Groenen M.A."/>
            <person name="Visser M.E."/>
            <person name="Megens H.J."/>
        </authorList>
    </citation>
    <scope>NUCLEOTIDE SEQUENCE [LARGE SCALE GENOMIC DNA]</scope>
    <source>
        <strain evidence="3">WM2013NL</strain>
        <tissue evidence="3">Head and thorax</tissue>
    </source>
</reference>
<accession>A0A0L7LGH9</accession>
<dbReference type="AlphaFoldDB" id="A0A0L7LGH9"/>
<organism evidence="3 4">
    <name type="scientific">Operophtera brumata</name>
    <name type="common">Winter moth</name>
    <name type="synonym">Phalaena brumata</name>
    <dbReference type="NCBI Taxonomy" id="104452"/>
    <lineage>
        <taxon>Eukaryota</taxon>
        <taxon>Metazoa</taxon>
        <taxon>Ecdysozoa</taxon>
        <taxon>Arthropoda</taxon>
        <taxon>Hexapoda</taxon>
        <taxon>Insecta</taxon>
        <taxon>Pterygota</taxon>
        <taxon>Neoptera</taxon>
        <taxon>Endopterygota</taxon>
        <taxon>Lepidoptera</taxon>
        <taxon>Glossata</taxon>
        <taxon>Ditrysia</taxon>
        <taxon>Geometroidea</taxon>
        <taxon>Geometridae</taxon>
        <taxon>Larentiinae</taxon>
        <taxon>Operophtera</taxon>
    </lineage>
</organism>
<gene>
    <name evidence="3" type="ORF">OBRU01_08897</name>
</gene>
<dbReference type="PANTHER" id="PTHR11552">
    <property type="entry name" value="GLUCOSE-METHANOL-CHOLINE GMC OXIDOREDUCTASE"/>
    <property type="match status" value="1"/>
</dbReference>
<dbReference type="Pfam" id="PF00732">
    <property type="entry name" value="GMC_oxred_N"/>
    <property type="match status" value="2"/>
</dbReference>
<feature type="non-terminal residue" evidence="3">
    <location>
        <position position="447"/>
    </location>
</feature>
<dbReference type="EMBL" id="JTDY01001201">
    <property type="protein sequence ID" value="KOB74557.1"/>
    <property type="molecule type" value="Genomic_DNA"/>
</dbReference>
<evidence type="ECO:0000313" key="3">
    <source>
        <dbReference type="EMBL" id="KOB74557.1"/>
    </source>
</evidence>
<dbReference type="InterPro" id="IPR036188">
    <property type="entry name" value="FAD/NAD-bd_sf"/>
</dbReference>
<keyword evidence="4" id="KW-1185">Reference proteome</keyword>
<sequence>MAIYSTIFAVIIAFASYVAYQKYVTVYTSFVVKPLKTYDYIIGCVLAARLSEDPGTKVLLIEAGDHMGYFTKVPLTATAAQQGPNDWAVKTTRQKYSSFGMWNQTQLIPRGKGLGGSGQINFLLHGFGLPSDFTRWNRHGFKGWLYEDLKRYFIKAFGTVRDEFDSEHCPIEGECPGVKAPMKLKLGSDHDELMTTFRQASSILQGDQTTFKRATATIRFENKIASSLYILQNHRQLDNIFVSKEIILSAGVFKTPQILMLSGIGPKKIMEKLKIQPVSINEAVGQNLHDNMNMAVYVSIQKPISVTLGKVFSLSTVWKYFWSSSVMLFAMGTASERLLRDLSNYKPKEGFMWLCSCLQPRSRAIRRAEDLISTKPFQDLGAVIHWPRPERCLSFWNYSIHEQRRPPAASPGSTNTVRSPPDEYLACVIREVAVTGHHAGGTCAGGR</sequence>
<comment type="similarity">
    <text evidence="1">Belongs to the GMC oxidoreductase family.</text>
</comment>
<dbReference type="PANTHER" id="PTHR11552:SF188">
    <property type="entry name" value="NEITHER INACTIVATION NOR AFTERPOTENTIAL PROTEIN G"/>
    <property type="match status" value="1"/>
</dbReference>
<dbReference type="InterPro" id="IPR000172">
    <property type="entry name" value="GMC_OxRdtase_N"/>
</dbReference>
<dbReference type="SUPFAM" id="SSF51905">
    <property type="entry name" value="FAD/NAD(P)-binding domain"/>
    <property type="match status" value="1"/>
</dbReference>
<evidence type="ECO:0000256" key="1">
    <source>
        <dbReference type="ARBA" id="ARBA00010790"/>
    </source>
</evidence>
<dbReference type="Gene3D" id="3.50.50.60">
    <property type="entry name" value="FAD/NAD(P)-binding domain"/>
    <property type="match status" value="1"/>
</dbReference>
<feature type="domain" description="Glucose-methanol-choline oxidoreductase N-terminal" evidence="2">
    <location>
        <begin position="166"/>
        <end position="292"/>
    </location>
</feature>
<proteinExistence type="inferred from homology"/>
<dbReference type="STRING" id="104452.A0A0L7LGH9"/>
<feature type="domain" description="Glucose-methanol-choline oxidoreductase N-terminal" evidence="2">
    <location>
        <begin position="103"/>
        <end position="160"/>
    </location>
</feature>
<dbReference type="PIRSF" id="PIRSF000137">
    <property type="entry name" value="Alcohol_oxidase"/>
    <property type="match status" value="1"/>
</dbReference>